<proteinExistence type="predicted"/>
<dbReference type="AlphaFoldDB" id="A0A167P096"/>
<accession>A0A167P096</accession>
<sequence>MPQSPVQRIKNGKRGYGNPLFCLECERKRYMGLDTRIQGSLGACEHYRLCPSKLHISASLNWVILLDEEGNGKCDKPGCTWFYDTFRPYFSIGGCVYHPSHMPRIIAIKCTNENRIERYHQNREGILLLVAVVHGSRVWSEESPWIFAEVDGKPLLPEQPLPSEKKSRRQLIEHYMGSEMA</sequence>
<dbReference type="Proteomes" id="UP000076738">
    <property type="component" value="Unassembled WGS sequence"/>
</dbReference>
<reference evidence="1 2" key="1">
    <citation type="journal article" date="2016" name="Mol. Biol. Evol.">
        <title>Comparative Genomics of Early-Diverging Mushroom-Forming Fungi Provides Insights into the Origins of Lignocellulose Decay Capabilities.</title>
        <authorList>
            <person name="Nagy L.G."/>
            <person name="Riley R."/>
            <person name="Tritt A."/>
            <person name="Adam C."/>
            <person name="Daum C."/>
            <person name="Floudas D."/>
            <person name="Sun H."/>
            <person name="Yadav J.S."/>
            <person name="Pangilinan J."/>
            <person name="Larsson K.H."/>
            <person name="Matsuura K."/>
            <person name="Barry K."/>
            <person name="Labutti K."/>
            <person name="Kuo R."/>
            <person name="Ohm R.A."/>
            <person name="Bhattacharya S.S."/>
            <person name="Shirouzu T."/>
            <person name="Yoshinaga Y."/>
            <person name="Martin F.M."/>
            <person name="Grigoriev I.V."/>
            <person name="Hibbett D.S."/>
        </authorList>
    </citation>
    <scope>NUCLEOTIDE SEQUENCE [LARGE SCALE GENOMIC DNA]</scope>
    <source>
        <strain evidence="1 2">TUFC12733</strain>
    </source>
</reference>
<evidence type="ECO:0000313" key="2">
    <source>
        <dbReference type="Proteomes" id="UP000076738"/>
    </source>
</evidence>
<dbReference type="EMBL" id="KV417276">
    <property type="protein sequence ID" value="KZO98281.1"/>
    <property type="molecule type" value="Genomic_DNA"/>
</dbReference>
<name>A0A167P096_CALVF</name>
<gene>
    <name evidence="1" type="ORF">CALVIDRAFT_553952</name>
</gene>
<organism evidence="1 2">
    <name type="scientific">Calocera viscosa (strain TUFC12733)</name>
    <dbReference type="NCBI Taxonomy" id="1330018"/>
    <lineage>
        <taxon>Eukaryota</taxon>
        <taxon>Fungi</taxon>
        <taxon>Dikarya</taxon>
        <taxon>Basidiomycota</taxon>
        <taxon>Agaricomycotina</taxon>
        <taxon>Dacrymycetes</taxon>
        <taxon>Dacrymycetales</taxon>
        <taxon>Dacrymycetaceae</taxon>
        <taxon>Calocera</taxon>
    </lineage>
</organism>
<evidence type="ECO:0000313" key="1">
    <source>
        <dbReference type="EMBL" id="KZO98281.1"/>
    </source>
</evidence>
<protein>
    <submittedName>
        <fullName evidence="1">Uncharacterized protein</fullName>
    </submittedName>
</protein>
<keyword evidence="2" id="KW-1185">Reference proteome</keyword>